<dbReference type="PANTHER" id="PTHR30032:SF4">
    <property type="entry name" value="AMIDASE ENHANCER"/>
    <property type="match status" value="1"/>
</dbReference>
<dbReference type="InterPro" id="IPR013693">
    <property type="entry name" value="SpoIID/LytB_N"/>
</dbReference>
<reference evidence="3 4" key="1">
    <citation type="journal article" date="2020" name="Cell Host Microbe">
        <title>Functional and Genomic Variation between Human-Derived Isolates of Lachnospiraceae Reveals Inter- and Intra-Species Diversity.</title>
        <authorList>
            <person name="Sorbara M.T."/>
            <person name="Littmann E.R."/>
            <person name="Fontana E."/>
            <person name="Moody T.U."/>
            <person name="Kohout C.E."/>
            <person name="Gjonbalaj M."/>
            <person name="Eaton V."/>
            <person name="Seok R."/>
            <person name="Leiner I.M."/>
            <person name="Pamer E.G."/>
        </authorList>
    </citation>
    <scope>NUCLEOTIDE SEQUENCE [LARGE SCALE GENOMIC DNA]</scope>
    <source>
        <strain evidence="3 4">MSK.17.74</strain>
    </source>
</reference>
<dbReference type="PANTHER" id="PTHR30032">
    <property type="entry name" value="N-ACETYLMURAMOYL-L-ALANINE AMIDASE-RELATED"/>
    <property type="match status" value="1"/>
</dbReference>
<keyword evidence="4" id="KW-1185">Reference proteome</keyword>
<dbReference type="RefSeq" id="WP_173769091.1">
    <property type="nucleotide sequence ID" value="NZ_JAAITS010000002.1"/>
</dbReference>
<accession>A0ABX2H1G0</accession>
<organism evidence="3 4">
    <name type="scientific">Blautia faecis</name>
    <dbReference type="NCBI Taxonomy" id="871665"/>
    <lineage>
        <taxon>Bacteria</taxon>
        <taxon>Bacillati</taxon>
        <taxon>Bacillota</taxon>
        <taxon>Clostridia</taxon>
        <taxon>Lachnospirales</taxon>
        <taxon>Lachnospiraceae</taxon>
        <taxon>Blautia</taxon>
    </lineage>
</organism>
<name>A0ABX2H1G0_9FIRM</name>
<dbReference type="EMBL" id="JAAITS010000002">
    <property type="protein sequence ID" value="NSG83986.1"/>
    <property type="molecule type" value="Genomic_DNA"/>
</dbReference>
<evidence type="ECO:0000313" key="4">
    <source>
        <dbReference type="Proteomes" id="UP001644719"/>
    </source>
</evidence>
<gene>
    <name evidence="3" type="ORF">G5B17_00735</name>
</gene>
<proteinExistence type="predicted"/>
<sequence length="393" mass="43754">MNKRSEESAKREQKEKKKETDENKVQQREPSIRVLLTDSSWQSCYHQSVTIEQKGKEHTYTPDSRELQNDSLLLDGGTDGIAIPSIERAQNPPVYYGTLEIKKTAQGLLIINELSLEAYLEAVVPSEMPASYEEQALMAQAVCARTYAVCQIQENSLEKYGADVDDSVNYQVYNNFGADKRTNKAVQDTKGQILCQNGEPITAYYFSTSAGRTSTDEIWGADRSAAYLKSVECDFDQNMPWSSWSVEIPWETLEKRSGNLEGSGEFIGLQVIKKNISGAVTGMEIVTENKSIQLEGEYEIRQFLSPAGCLITEKDGSIVNGSNLLPSAYFELNVKSGKAVQIQGKGYGHGVGMSQNGANEMAREGYGWQEILNYFFKDITLEVVGNNLSKRET</sequence>
<evidence type="ECO:0000313" key="3">
    <source>
        <dbReference type="EMBL" id="NSG83986.1"/>
    </source>
</evidence>
<feature type="domain" description="Sporulation stage II protein D amidase enhancer LytB N-terminal" evidence="2">
    <location>
        <begin position="106"/>
        <end position="194"/>
    </location>
</feature>
<dbReference type="InterPro" id="IPR051922">
    <property type="entry name" value="Bact_Sporulation_Assoc"/>
</dbReference>
<dbReference type="Proteomes" id="UP001644719">
    <property type="component" value="Unassembled WGS sequence"/>
</dbReference>
<dbReference type="Pfam" id="PF08486">
    <property type="entry name" value="SpoIID"/>
    <property type="match status" value="1"/>
</dbReference>
<feature type="region of interest" description="Disordered" evidence="1">
    <location>
        <begin position="1"/>
        <end position="31"/>
    </location>
</feature>
<dbReference type="NCBIfam" id="TIGR02669">
    <property type="entry name" value="SpoIID_LytB"/>
    <property type="match status" value="1"/>
</dbReference>
<dbReference type="InterPro" id="IPR013486">
    <property type="entry name" value="SpoIID/LytB"/>
</dbReference>
<protein>
    <submittedName>
        <fullName evidence="3">SpoIID/LytB domain-containing protein</fullName>
    </submittedName>
</protein>
<comment type="caution">
    <text evidence="3">The sequence shown here is derived from an EMBL/GenBank/DDBJ whole genome shotgun (WGS) entry which is preliminary data.</text>
</comment>
<evidence type="ECO:0000256" key="1">
    <source>
        <dbReference type="SAM" id="MobiDB-lite"/>
    </source>
</evidence>
<evidence type="ECO:0000259" key="2">
    <source>
        <dbReference type="Pfam" id="PF08486"/>
    </source>
</evidence>